<reference evidence="3" key="1">
    <citation type="submission" date="2016-10" db="EMBL/GenBank/DDBJ databases">
        <authorList>
            <person name="Varghese N."/>
            <person name="Submissions S."/>
        </authorList>
    </citation>
    <scope>NUCLEOTIDE SEQUENCE [LARGE SCALE GENOMIC DNA]</scope>
    <source>
        <strain evidence="3">DSM 15719</strain>
    </source>
</reference>
<dbReference type="EMBL" id="FOFZ01000003">
    <property type="protein sequence ID" value="SEQ66858.1"/>
    <property type="molecule type" value="Genomic_DNA"/>
</dbReference>
<dbReference type="RefSeq" id="WP_074722569.1">
    <property type="nucleotide sequence ID" value="NZ_CBCRVS010000012.1"/>
</dbReference>
<evidence type="ECO:0000313" key="2">
    <source>
        <dbReference type="EMBL" id="SEQ66858.1"/>
    </source>
</evidence>
<dbReference type="AlphaFoldDB" id="A0A1H9HX34"/>
<evidence type="ECO:0000313" key="3">
    <source>
        <dbReference type="Proteomes" id="UP000183658"/>
    </source>
</evidence>
<keyword evidence="2" id="KW-0547">Nucleotide-binding</keyword>
<evidence type="ECO:0000259" key="1">
    <source>
        <dbReference type="SMART" id="SM00382"/>
    </source>
</evidence>
<dbReference type="InterPro" id="IPR041677">
    <property type="entry name" value="DNA2/NAM7_AAA_11"/>
</dbReference>
<dbReference type="GO" id="GO:0031048">
    <property type="term" value="P:regulatory ncRNA-mediated heterochromatin formation"/>
    <property type="evidence" value="ECO:0007669"/>
    <property type="project" value="TreeGrafter"/>
</dbReference>
<accession>A0A1H9HX34</accession>
<dbReference type="InterPro" id="IPR041679">
    <property type="entry name" value="DNA2/NAM7-like_C"/>
</dbReference>
<dbReference type="CDD" id="cd18808">
    <property type="entry name" value="SF1_C_Upf1"/>
    <property type="match status" value="1"/>
</dbReference>
<dbReference type="PANTHER" id="PTHR10887">
    <property type="entry name" value="DNA2/NAM7 HELICASE FAMILY"/>
    <property type="match status" value="1"/>
</dbReference>
<keyword evidence="3" id="KW-1185">Reference proteome</keyword>
<dbReference type="InterPro" id="IPR003593">
    <property type="entry name" value="AAA+_ATPase"/>
</dbReference>
<dbReference type="SMART" id="SM00382">
    <property type="entry name" value="AAA"/>
    <property type="match status" value="1"/>
</dbReference>
<dbReference type="GO" id="GO:0004386">
    <property type="term" value="F:helicase activity"/>
    <property type="evidence" value="ECO:0007669"/>
    <property type="project" value="UniProtKB-KW"/>
</dbReference>
<keyword evidence="2" id="KW-0378">Hydrolase</keyword>
<keyword evidence="2" id="KW-0347">Helicase</keyword>
<dbReference type="Gene3D" id="3.40.50.300">
    <property type="entry name" value="P-loop containing nucleotide triphosphate hydrolases"/>
    <property type="match status" value="2"/>
</dbReference>
<feature type="domain" description="AAA+ ATPase" evidence="1">
    <location>
        <begin position="182"/>
        <end position="349"/>
    </location>
</feature>
<dbReference type="OrthoDB" id="9757917at2"/>
<name>A0A1H9HX34_FLAFI</name>
<dbReference type="Pfam" id="PF13086">
    <property type="entry name" value="AAA_11"/>
    <property type="match status" value="1"/>
</dbReference>
<keyword evidence="2" id="KW-0067">ATP-binding</keyword>
<dbReference type="SUPFAM" id="SSF52540">
    <property type="entry name" value="P-loop containing nucleoside triphosphate hydrolases"/>
    <property type="match status" value="1"/>
</dbReference>
<proteinExistence type="predicted"/>
<dbReference type="InterPro" id="IPR027417">
    <property type="entry name" value="P-loop_NTPase"/>
</dbReference>
<dbReference type="Pfam" id="PF13087">
    <property type="entry name" value="AAA_12"/>
    <property type="match status" value="1"/>
</dbReference>
<gene>
    <name evidence="2" type="ORF">SAMN05444355_103284</name>
</gene>
<dbReference type="InterPro" id="IPR045055">
    <property type="entry name" value="DNA2/NAM7-like"/>
</dbReference>
<dbReference type="Proteomes" id="UP000183658">
    <property type="component" value="Unassembled WGS sequence"/>
</dbReference>
<sequence length="558" mass="63195">MFRDQLLEYTVKEKKIILDQIEQLKTLPEDVQIEKGLLIENLFLEDKFENQLLFSVDVNNSKLKSGDKACLILTTKKVNVVIIENLVNEISLTTDGILDLPLGSNCKLQISIPQLLDPIIELYNRLEEGAPGWFFLEMLAGLKEPVQKSRFSSIDSQKIDTKIQSINLSDAQKRIVYKACDLPSFLGIQGPPGTGKSFTLSVIADILYSNKKRIVIVSHTHQAVNNCLDAIHQQNPKIKLVKIGEKLKSRDLPSSVQTMSFTEFTLKNKKSKIAETTIIGMTIYSAILNLGLRRNSINPNVLLIDEAGQIPLSIGALIGYFGAGSNLFFGDDAQMPPIFQEELISDNLSVSVFQQIRRINPQFLDKLDLTYRMNEELTNIIGLNFYKDETTQKSFLMSSQQSAERLLDIDLKEADEFIRYCLTKENSLVVIEDNIEDGLFKFENHIQAQKITEIIRYLNEQKYPIDQIAIVTPFRKQVNVIKKYLSEIGLTTLPIVDTVERVQGITVDIVIYSVCTTDLNTLNSKKDFIFSPNRINVAISRARMKAIIFGKFPFITNK</sequence>
<organism evidence="2 3">
    <name type="scientific">Flavobacterium frigoris</name>
    <dbReference type="NCBI Taxonomy" id="229204"/>
    <lineage>
        <taxon>Bacteria</taxon>
        <taxon>Pseudomonadati</taxon>
        <taxon>Bacteroidota</taxon>
        <taxon>Flavobacteriia</taxon>
        <taxon>Flavobacteriales</taxon>
        <taxon>Flavobacteriaceae</taxon>
        <taxon>Flavobacterium</taxon>
    </lineage>
</organism>
<protein>
    <submittedName>
        <fullName evidence="2">Superfamily I DNA and/or RNA helicase</fullName>
    </submittedName>
</protein>
<dbReference type="InterPro" id="IPR047187">
    <property type="entry name" value="SF1_C_Upf1"/>
</dbReference>
<dbReference type="PANTHER" id="PTHR10887:SF341">
    <property type="entry name" value="NFX1-TYPE ZINC FINGER-CONTAINING PROTEIN 1"/>
    <property type="match status" value="1"/>
</dbReference>